<proteinExistence type="predicted"/>
<protein>
    <submittedName>
        <fullName evidence="1">Reticulon-like protein</fullName>
    </submittedName>
</protein>
<name>A0A2P2L7E8_RHIMU</name>
<organism evidence="1">
    <name type="scientific">Rhizophora mucronata</name>
    <name type="common">Asiatic mangrove</name>
    <dbReference type="NCBI Taxonomy" id="61149"/>
    <lineage>
        <taxon>Eukaryota</taxon>
        <taxon>Viridiplantae</taxon>
        <taxon>Streptophyta</taxon>
        <taxon>Embryophyta</taxon>
        <taxon>Tracheophyta</taxon>
        <taxon>Spermatophyta</taxon>
        <taxon>Magnoliopsida</taxon>
        <taxon>eudicotyledons</taxon>
        <taxon>Gunneridae</taxon>
        <taxon>Pentapetalae</taxon>
        <taxon>rosids</taxon>
        <taxon>fabids</taxon>
        <taxon>Malpighiales</taxon>
        <taxon>Rhizophoraceae</taxon>
        <taxon>Rhizophora</taxon>
    </lineage>
</organism>
<reference evidence="1" key="1">
    <citation type="submission" date="2018-02" db="EMBL/GenBank/DDBJ databases">
        <title>Rhizophora mucronata_Transcriptome.</title>
        <authorList>
            <person name="Meera S.P."/>
            <person name="Sreeshan A."/>
            <person name="Augustine A."/>
        </authorList>
    </citation>
    <scope>NUCLEOTIDE SEQUENCE</scope>
    <source>
        <tissue evidence="1">Leaf</tissue>
    </source>
</reference>
<dbReference type="AlphaFoldDB" id="A0A2P2L7E8"/>
<dbReference type="EMBL" id="GGEC01033413">
    <property type="protein sequence ID" value="MBX13897.1"/>
    <property type="molecule type" value="Transcribed_RNA"/>
</dbReference>
<evidence type="ECO:0000313" key="1">
    <source>
        <dbReference type="EMBL" id="MBX13897.1"/>
    </source>
</evidence>
<sequence length="70" mass="8107">MLREHTVNIIKFMYETMTYIPLESNFSCKKGQGHNLQCNKRPPSFSSMGTKLISYLVAMLDESHHRLCTV</sequence>
<accession>A0A2P2L7E8</accession>